<proteinExistence type="predicted"/>
<sequence length="162" mass="18679">MRDILCMYYSRTGATRQAMTEIAQALDAELVELTDGVDRQGARGYLRSGMDAMRRATLPLAPYETERPLSEYRLVILGTPVWAGRCASPVRALLKRRGLELERVAYVLTRKSSRKYEEIYEQMDQYTARPHLLEVSLRPGAVGYEFWRDKLVGEVRRYLDAQ</sequence>
<dbReference type="InterPro" id="IPR029039">
    <property type="entry name" value="Flavoprotein-like_sf"/>
</dbReference>
<evidence type="ECO:0000313" key="1">
    <source>
        <dbReference type="EMBL" id="MCC2128913.1"/>
    </source>
</evidence>
<dbReference type="Gene3D" id="3.40.50.360">
    <property type="match status" value="1"/>
</dbReference>
<organism evidence="1 2">
    <name type="scientific">Brotocaccenecus cirricatena</name>
    <dbReference type="NCBI Taxonomy" id="3064195"/>
    <lineage>
        <taxon>Bacteria</taxon>
        <taxon>Bacillati</taxon>
        <taxon>Bacillota</taxon>
        <taxon>Clostridia</taxon>
        <taxon>Eubacteriales</taxon>
        <taxon>Oscillospiraceae</taxon>
        <taxon>Brotocaccenecus</taxon>
    </lineage>
</organism>
<dbReference type="RefSeq" id="WP_302928213.1">
    <property type="nucleotide sequence ID" value="NZ_JAJEPW010000010.1"/>
</dbReference>
<dbReference type="Proteomes" id="UP001199319">
    <property type="component" value="Unassembled WGS sequence"/>
</dbReference>
<evidence type="ECO:0008006" key="3">
    <source>
        <dbReference type="Google" id="ProtNLM"/>
    </source>
</evidence>
<gene>
    <name evidence="1" type="ORF">LKD37_05170</name>
</gene>
<dbReference type="AlphaFoldDB" id="A0AAE3DCD6"/>
<comment type="caution">
    <text evidence="1">The sequence shown here is derived from an EMBL/GenBank/DDBJ whole genome shotgun (WGS) entry which is preliminary data.</text>
</comment>
<dbReference type="EMBL" id="JAJEPW010000010">
    <property type="protein sequence ID" value="MCC2128913.1"/>
    <property type="molecule type" value="Genomic_DNA"/>
</dbReference>
<dbReference type="SUPFAM" id="SSF52218">
    <property type="entry name" value="Flavoproteins"/>
    <property type="match status" value="1"/>
</dbReference>
<evidence type="ECO:0000313" key="2">
    <source>
        <dbReference type="Proteomes" id="UP001199319"/>
    </source>
</evidence>
<reference evidence="1" key="1">
    <citation type="submission" date="2021-10" db="EMBL/GenBank/DDBJ databases">
        <title>Anaerobic single-cell dispensing facilitates the cultivation of human gut bacteria.</title>
        <authorList>
            <person name="Afrizal A."/>
        </authorList>
    </citation>
    <scope>NUCLEOTIDE SEQUENCE</scope>
    <source>
        <strain evidence="1">CLA-AA-H272</strain>
    </source>
</reference>
<protein>
    <recommendedName>
        <fullName evidence="3">Flavodoxin-like domain-containing protein</fullName>
    </recommendedName>
</protein>
<name>A0AAE3DCD6_9FIRM</name>
<keyword evidence="2" id="KW-1185">Reference proteome</keyword>
<accession>A0AAE3DCD6</accession>